<keyword evidence="5 8" id="KW-1133">Transmembrane helix</keyword>
<feature type="domain" description="ABC transporter" evidence="9">
    <location>
        <begin position="1075"/>
        <end position="1317"/>
    </location>
</feature>
<dbReference type="PROSITE" id="PS50929">
    <property type="entry name" value="ABC_TM1F"/>
    <property type="match status" value="2"/>
</dbReference>
<dbReference type="FunFam" id="3.40.50.300:FF:003218">
    <property type="entry name" value="ABC a-pheromone efflux pump AtrD"/>
    <property type="match status" value="1"/>
</dbReference>
<proteinExistence type="predicted"/>
<dbReference type="InterPro" id="IPR039421">
    <property type="entry name" value="Type_1_exporter"/>
</dbReference>
<feature type="compositionally biased region" description="Polar residues" evidence="7">
    <location>
        <begin position="601"/>
        <end position="623"/>
    </location>
</feature>
<dbReference type="InterPro" id="IPR027417">
    <property type="entry name" value="P-loop_NTPase"/>
</dbReference>
<dbReference type="CDD" id="cd18578">
    <property type="entry name" value="ABC_6TM_Pgp_ABCB1_D2_like"/>
    <property type="match status" value="1"/>
</dbReference>
<keyword evidence="2 8" id="KW-0812">Transmembrane</keyword>
<evidence type="ECO:0000256" key="2">
    <source>
        <dbReference type="ARBA" id="ARBA00022692"/>
    </source>
</evidence>
<feature type="domain" description="ABC transporter" evidence="9">
    <location>
        <begin position="353"/>
        <end position="592"/>
    </location>
</feature>
<dbReference type="InterPro" id="IPR003593">
    <property type="entry name" value="AAA+_ATPase"/>
</dbReference>
<feature type="domain" description="ABC transmembrane type-1" evidence="10">
    <location>
        <begin position="26"/>
        <end position="316"/>
    </location>
</feature>
<comment type="caution">
    <text evidence="11">The sequence shown here is derived from an EMBL/GenBank/DDBJ whole genome shotgun (WGS) entry which is preliminary data.</text>
</comment>
<reference evidence="11" key="2">
    <citation type="journal article" date="2023" name="IMA Fungus">
        <title>Comparative genomic study of the Penicillium genus elucidates a diverse pangenome and 15 lateral gene transfer events.</title>
        <authorList>
            <person name="Petersen C."/>
            <person name="Sorensen T."/>
            <person name="Nielsen M.R."/>
            <person name="Sondergaard T.E."/>
            <person name="Sorensen J.L."/>
            <person name="Fitzpatrick D.A."/>
            <person name="Frisvad J.C."/>
            <person name="Nielsen K.L."/>
        </authorList>
    </citation>
    <scope>NUCLEOTIDE SEQUENCE</scope>
    <source>
        <strain evidence="11">IBT 21917</strain>
    </source>
</reference>
<evidence type="ECO:0000313" key="11">
    <source>
        <dbReference type="EMBL" id="KAJ5173009.1"/>
    </source>
</evidence>
<feature type="transmembrane region" description="Helical" evidence="8">
    <location>
        <begin position="1015"/>
        <end position="1036"/>
    </location>
</feature>
<dbReference type="Pfam" id="PF00005">
    <property type="entry name" value="ABC_tran"/>
    <property type="match status" value="2"/>
</dbReference>
<feature type="transmembrane region" description="Helical" evidence="8">
    <location>
        <begin position="874"/>
        <end position="894"/>
    </location>
</feature>
<reference evidence="11" key="1">
    <citation type="submission" date="2022-11" db="EMBL/GenBank/DDBJ databases">
        <authorList>
            <person name="Petersen C."/>
        </authorList>
    </citation>
    <scope>NUCLEOTIDE SEQUENCE</scope>
    <source>
        <strain evidence="11">IBT 21917</strain>
    </source>
</reference>
<feature type="transmembrane region" description="Helical" evidence="8">
    <location>
        <begin position="174"/>
        <end position="192"/>
    </location>
</feature>
<dbReference type="InterPro" id="IPR017871">
    <property type="entry name" value="ABC_transporter-like_CS"/>
</dbReference>
<evidence type="ECO:0000256" key="6">
    <source>
        <dbReference type="ARBA" id="ARBA00023136"/>
    </source>
</evidence>
<evidence type="ECO:0000256" key="8">
    <source>
        <dbReference type="SAM" id="Phobius"/>
    </source>
</evidence>
<dbReference type="EMBL" id="JAPQKO010000003">
    <property type="protein sequence ID" value="KAJ5173009.1"/>
    <property type="molecule type" value="Genomic_DNA"/>
</dbReference>
<dbReference type="SUPFAM" id="SSF52540">
    <property type="entry name" value="P-loop containing nucleoside triphosphate hydrolases"/>
    <property type="match status" value="2"/>
</dbReference>
<dbReference type="SMART" id="SM00382">
    <property type="entry name" value="AAA"/>
    <property type="match status" value="2"/>
</dbReference>
<protein>
    <recommendedName>
        <fullName evidence="13">ABC a-pheromone efflux pump AtrD</fullName>
    </recommendedName>
</protein>
<dbReference type="PANTHER" id="PTHR43394">
    <property type="entry name" value="ATP-DEPENDENT PERMEASE MDL1, MITOCHONDRIAL"/>
    <property type="match status" value="1"/>
</dbReference>
<feature type="transmembrane region" description="Helical" evidence="8">
    <location>
        <begin position="258"/>
        <end position="280"/>
    </location>
</feature>
<sequence length="1317" mass="144626">MQDPKPSWGSLFGFTLRAHLPTLIPGAVFALLAGCVTPALAILLGNLFDAFTNFGAGRITGDELRTRVESNCLGVFGLGAAGWLLNGAYFAAFVVFGALQACFIRKRLFAELLKRDVEWFEAQDEGVGAFLSGVQAHVHDLQMATSQPLAFLIQYLCRSLAALCLGFYTSWSLSLVTLAGIPMFSAAIAVLSSRLNQSITFQQEELTHASKVANNAIASIDTVQCLNGQDFESRKYAARIDKAALYYLRQARLSSVQISLICWMMFGMFVQGFWFGSILARQGKLTSGEVLRTFWACLTAAQSIEQLLPQIIVMEKGKVASVALQSILRTRPDNRRASEMKGALYPQYCEGDIKVNNVSFSYPAQPDTCVLKPSTFFFPAGETTFVIGKSGSGKSTLGQLLMRFYLPTSGQISVDGNPLQSLHVSWIRNNLTLVEQRSVLFSDSVYRNITFGHHKENEVTDKEIHQAIKLAALQETIEFLPSGLDTCVGPGGGFLSGGQKQRIAIARARLRDTPILILDEPTSALDYENRSEVMRAIREWRRGRTTIIITHDMSHILDDDFVYVLEHGTIVQSGHRSALEKCASSEKYFGLASRTDRSAAKLSSPSANTELSDYEGSSSINSINERRPGLPARVYHRGRASWAQHHIPPGLRSRSLEVTGKRRLLTSAITEETSLSSKAGLFQAEQTDYAQTVTGEFEMTELGNGADNLRRFPGSDHSRPSQIPQEHPAKNGDLIPLSCIMRTVLPTLSPKKRVILLLGFLAALGHASATPIFAFCLSQLFKTFYAGRNSAQLTKKWALAVLGVSIGDGLSSFFMHYLLELCGEAWMDALRKSAFHRVLNQPRFWFEKKENSASRLASYLDQNSEDMRNLVGRFAGFVIVAASIAVMAVIWSLVVCWKLTLVALACGPIIYIITRSFEGSNGQWERRCNEADTVAAEIFSETFSEIRTVRALTLEGYFHRKQGNAISHCLSLGLKRAIYTGMLFGLVESAVIFTSALMFYYASKLAIAEFTVNDVMTVISLLLFSMGYAAQVLSWIPQVNTSREIASQLLRLSRLPEAGSHEHRGQLKNSRLTPIQLMNLDFRYPSRPNMPILKNVSITISQNSCTAIVGQSGSGKSTIALLLLSLYETPVSRNGRPTITLGGQDISLLHVPTLRSRIAIVSQQPTIFPGSIQTNISYGIDEHSPLASFYHVQAAAQAAGVDDFISSLPRGYATVIGDGGVGLSGGQKQRIVLARALLRRPQILILDEATSSLDPAGAEIVRQTIQRLVSERRDLTVIMITHSQEMIGIADHVVVLDQGVVVGDGSYTASPRREGRL</sequence>
<evidence type="ECO:0000256" key="7">
    <source>
        <dbReference type="SAM" id="MobiDB-lite"/>
    </source>
</evidence>
<dbReference type="GO" id="GO:0015421">
    <property type="term" value="F:ABC-type oligopeptide transporter activity"/>
    <property type="evidence" value="ECO:0007669"/>
    <property type="project" value="TreeGrafter"/>
</dbReference>
<organism evidence="11 12">
    <name type="scientific">Penicillium capsulatum</name>
    <dbReference type="NCBI Taxonomy" id="69766"/>
    <lineage>
        <taxon>Eukaryota</taxon>
        <taxon>Fungi</taxon>
        <taxon>Dikarya</taxon>
        <taxon>Ascomycota</taxon>
        <taxon>Pezizomycotina</taxon>
        <taxon>Eurotiomycetes</taxon>
        <taxon>Eurotiomycetidae</taxon>
        <taxon>Eurotiales</taxon>
        <taxon>Aspergillaceae</taxon>
        <taxon>Penicillium</taxon>
    </lineage>
</organism>
<dbReference type="InterPro" id="IPR003439">
    <property type="entry name" value="ABC_transporter-like_ATP-bd"/>
</dbReference>
<evidence type="ECO:0000259" key="10">
    <source>
        <dbReference type="PROSITE" id="PS50929"/>
    </source>
</evidence>
<evidence type="ECO:0000256" key="5">
    <source>
        <dbReference type="ARBA" id="ARBA00022989"/>
    </source>
</evidence>
<dbReference type="Pfam" id="PF00664">
    <property type="entry name" value="ABC_membrane"/>
    <property type="match status" value="2"/>
</dbReference>
<evidence type="ECO:0000259" key="9">
    <source>
        <dbReference type="PROSITE" id="PS50893"/>
    </source>
</evidence>
<keyword evidence="4" id="KW-0067">ATP-binding</keyword>
<feature type="transmembrane region" description="Helical" evidence="8">
    <location>
        <begin position="797"/>
        <end position="819"/>
    </location>
</feature>
<dbReference type="Gene3D" id="1.20.1560.10">
    <property type="entry name" value="ABC transporter type 1, transmembrane domain"/>
    <property type="match status" value="2"/>
</dbReference>
<feature type="transmembrane region" description="Helical" evidence="8">
    <location>
        <begin position="977"/>
        <end position="1003"/>
    </location>
</feature>
<comment type="subcellular location">
    <subcellularLocation>
        <location evidence="1">Membrane</location>
        <topology evidence="1">Multi-pass membrane protein</topology>
    </subcellularLocation>
</comment>
<dbReference type="PROSITE" id="PS51257">
    <property type="entry name" value="PROKAR_LIPOPROTEIN"/>
    <property type="match status" value="1"/>
</dbReference>
<keyword evidence="6 8" id="KW-0472">Membrane</keyword>
<evidence type="ECO:0008006" key="13">
    <source>
        <dbReference type="Google" id="ProtNLM"/>
    </source>
</evidence>
<dbReference type="GO" id="GO:0005524">
    <property type="term" value="F:ATP binding"/>
    <property type="evidence" value="ECO:0007669"/>
    <property type="project" value="UniProtKB-KW"/>
</dbReference>
<feature type="domain" description="ABC transmembrane type-1" evidence="10">
    <location>
        <begin position="757"/>
        <end position="1041"/>
    </location>
</feature>
<feature type="transmembrane region" description="Helical" evidence="8">
    <location>
        <begin position="20"/>
        <end position="44"/>
    </location>
</feature>
<keyword evidence="3" id="KW-0547">Nucleotide-binding</keyword>
<dbReference type="GO" id="GO:0016887">
    <property type="term" value="F:ATP hydrolysis activity"/>
    <property type="evidence" value="ECO:0007669"/>
    <property type="project" value="InterPro"/>
</dbReference>
<dbReference type="FunFam" id="3.40.50.300:FF:001471">
    <property type="entry name" value="P-loop containing nucleoside triphosphate hydrolase protein"/>
    <property type="match status" value="1"/>
</dbReference>
<evidence type="ECO:0000256" key="4">
    <source>
        <dbReference type="ARBA" id="ARBA00022840"/>
    </source>
</evidence>
<evidence type="ECO:0000256" key="3">
    <source>
        <dbReference type="ARBA" id="ARBA00022741"/>
    </source>
</evidence>
<evidence type="ECO:0000256" key="1">
    <source>
        <dbReference type="ARBA" id="ARBA00004141"/>
    </source>
</evidence>
<keyword evidence="12" id="KW-1185">Reference proteome</keyword>
<name>A0A9W9I9P9_9EURO</name>
<dbReference type="GO" id="GO:0005743">
    <property type="term" value="C:mitochondrial inner membrane"/>
    <property type="evidence" value="ECO:0007669"/>
    <property type="project" value="TreeGrafter"/>
</dbReference>
<feature type="transmembrane region" description="Helical" evidence="8">
    <location>
        <begin position="754"/>
        <end position="777"/>
    </location>
</feature>
<dbReference type="PROSITE" id="PS50893">
    <property type="entry name" value="ABC_TRANSPORTER_2"/>
    <property type="match status" value="2"/>
</dbReference>
<dbReference type="PROSITE" id="PS00211">
    <property type="entry name" value="ABC_TRANSPORTER_1"/>
    <property type="match status" value="1"/>
</dbReference>
<accession>A0A9W9I9P9</accession>
<dbReference type="PANTHER" id="PTHR43394:SF15">
    <property type="entry name" value="ALPHA-FACTOR-TRANSPORTING ATPASE"/>
    <property type="match status" value="1"/>
</dbReference>
<dbReference type="Gene3D" id="3.40.50.300">
    <property type="entry name" value="P-loop containing nucleotide triphosphate hydrolases"/>
    <property type="match status" value="2"/>
</dbReference>
<gene>
    <name evidence="11" type="ORF">N7492_005602</name>
</gene>
<feature type="region of interest" description="Disordered" evidence="7">
    <location>
        <begin position="599"/>
        <end position="625"/>
    </location>
</feature>
<dbReference type="InterPro" id="IPR011527">
    <property type="entry name" value="ABC1_TM_dom"/>
</dbReference>
<evidence type="ECO:0000313" key="12">
    <source>
        <dbReference type="Proteomes" id="UP001146351"/>
    </source>
</evidence>
<dbReference type="OrthoDB" id="6500128at2759"/>
<dbReference type="CDD" id="cd18577">
    <property type="entry name" value="ABC_6TM_Pgp_ABCB1_D1_like"/>
    <property type="match status" value="1"/>
</dbReference>
<dbReference type="Proteomes" id="UP001146351">
    <property type="component" value="Unassembled WGS sequence"/>
</dbReference>
<dbReference type="SUPFAM" id="SSF90123">
    <property type="entry name" value="ABC transporter transmembrane region"/>
    <property type="match status" value="2"/>
</dbReference>
<feature type="transmembrane region" description="Helical" evidence="8">
    <location>
        <begin position="83"/>
        <end position="104"/>
    </location>
</feature>
<dbReference type="InterPro" id="IPR036640">
    <property type="entry name" value="ABC1_TM_sf"/>
</dbReference>
<dbReference type="GO" id="GO:0090374">
    <property type="term" value="P:oligopeptide export from mitochondrion"/>
    <property type="evidence" value="ECO:0007669"/>
    <property type="project" value="TreeGrafter"/>
</dbReference>